<dbReference type="PROSITE" id="PS50110">
    <property type="entry name" value="RESPONSE_REGULATORY"/>
    <property type="match status" value="1"/>
</dbReference>
<name>A0ABT7CR66_9BACT</name>
<dbReference type="InterPro" id="IPR001789">
    <property type="entry name" value="Sig_transdc_resp-reg_receiver"/>
</dbReference>
<sequence length="231" mass="26275">MQLTGIVIDDEPMALQIMGSLAKQVPFLTISATFVSATEGLTYLQQHAVDILFLDIQMPDITGIELAKMVPDRTRIIFTTAYADFALLSYELAVTDYLLKPIALPRFLKACHKVQESIKASVLSQPQSPKLSLFVKSGYDLVSIDLEQLLYVEAEDNYLMFYIGTKRVLTRMTLSELLHRLPEHNYMRVHRSYIISLNKIEKIERHQLTIAGKQIPLSGTYRTELLLRLGQ</sequence>
<dbReference type="PANTHER" id="PTHR37299">
    <property type="entry name" value="TRANSCRIPTIONAL REGULATOR-RELATED"/>
    <property type="match status" value="1"/>
</dbReference>
<evidence type="ECO:0000259" key="2">
    <source>
        <dbReference type="PROSITE" id="PS50110"/>
    </source>
</evidence>
<keyword evidence="1" id="KW-0597">Phosphoprotein</keyword>
<protein>
    <submittedName>
        <fullName evidence="4">LytTR family DNA-binding domain-containing protein</fullName>
    </submittedName>
</protein>
<keyword evidence="4" id="KW-0238">DNA-binding</keyword>
<dbReference type="EMBL" id="JASJOT010000020">
    <property type="protein sequence ID" value="MDJ1496223.1"/>
    <property type="molecule type" value="Genomic_DNA"/>
</dbReference>
<dbReference type="GO" id="GO:0003677">
    <property type="term" value="F:DNA binding"/>
    <property type="evidence" value="ECO:0007669"/>
    <property type="project" value="UniProtKB-KW"/>
</dbReference>
<dbReference type="InterPro" id="IPR007492">
    <property type="entry name" value="LytTR_DNA-bd_dom"/>
</dbReference>
<dbReference type="PANTHER" id="PTHR37299:SF1">
    <property type="entry name" value="STAGE 0 SPORULATION PROTEIN A HOMOLOG"/>
    <property type="match status" value="1"/>
</dbReference>
<reference evidence="4 5" key="1">
    <citation type="submission" date="2023-05" db="EMBL/GenBank/DDBJ databases">
        <authorList>
            <person name="Zhang X."/>
        </authorList>
    </citation>
    <scope>NUCLEOTIDE SEQUENCE [LARGE SCALE GENOMIC DNA]</scope>
    <source>
        <strain evidence="4 5">DM2B3-1</strain>
    </source>
</reference>
<feature type="modified residue" description="4-aspartylphosphate" evidence="1">
    <location>
        <position position="55"/>
    </location>
</feature>
<feature type="domain" description="HTH LytTR-type" evidence="3">
    <location>
        <begin position="133"/>
        <end position="231"/>
    </location>
</feature>
<dbReference type="SMART" id="SM00448">
    <property type="entry name" value="REC"/>
    <property type="match status" value="1"/>
</dbReference>
<dbReference type="Gene3D" id="3.40.50.2300">
    <property type="match status" value="1"/>
</dbReference>
<dbReference type="InterPro" id="IPR046947">
    <property type="entry name" value="LytR-like"/>
</dbReference>
<dbReference type="RefSeq" id="WP_314000859.1">
    <property type="nucleotide sequence ID" value="NZ_JASJOR010000002.1"/>
</dbReference>
<dbReference type="Pfam" id="PF04397">
    <property type="entry name" value="LytTR"/>
    <property type="match status" value="1"/>
</dbReference>
<evidence type="ECO:0000313" key="5">
    <source>
        <dbReference type="Proteomes" id="UP001228581"/>
    </source>
</evidence>
<evidence type="ECO:0000313" key="4">
    <source>
        <dbReference type="EMBL" id="MDJ1496223.1"/>
    </source>
</evidence>
<gene>
    <name evidence="4" type="ORF">QNI19_25015</name>
</gene>
<dbReference type="SMART" id="SM00850">
    <property type="entry name" value="LytTR"/>
    <property type="match status" value="1"/>
</dbReference>
<dbReference type="Gene3D" id="2.40.50.1020">
    <property type="entry name" value="LytTr DNA-binding domain"/>
    <property type="match status" value="1"/>
</dbReference>
<organism evidence="4 5">
    <name type="scientific">Xanthocytophaga flava</name>
    <dbReference type="NCBI Taxonomy" id="3048013"/>
    <lineage>
        <taxon>Bacteria</taxon>
        <taxon>Pseudomonadati</taxon>
        <taxon>Bacteroidota</taxon>
        <taxon>Cytophagia</taxon>
        <taxon>Cytophagales</taxon>
        <taxon>Rhodocytophagaceae</taxon>
        <taxon>Xanthocytophaga</taxon>
    </lineage>
</organism>
<comment type="caution">
    <text evidence="4">The sequence shown here is derived from an EMBL/GenBank/DDBJ whole genome shotgun (WGS) entry which is preliminary data.</text>
</comment>
<accession>A0ABT7CR66</accession>
<keyword evidence="5" id="KW-1185">Reference proteome</keyword>
<proteinExistence type="predicted"/>
<dbReference type="Proteomes" id="UP001228581">
    <property type="component" value="Unassembled WGS sequence"/>
</dbReference>
<dbReference type="SUPFAM" id="SSF52172">
    <property type="entry name" value="CheY-like"/>
    <property type="match status" value="1"/>
</dbReference>
<feature type="domain" description="Response regulatory" evidence="2">
    <location>
        <begin position="4"/>
        <end position="115"/>
    </location>
</feature>
<dbReference type="InterPro" id="IPR011006">
    <property type="entry name" value="CheY-like_superfamily"/>
</dbReference>
<evidence type="ECO:0000256" key="1">
    <source>
        <dbReference type="PROSITE-ProRule" id="PRU00169"/>
    </source>
</evidence>
<evidence type="ECO:0000259" key="3">
    <source>
        <dbReference type="PROSITE" id="PS50930"/>
    </source>
</evidence>
<dbReference type="PROSITE" id="PS50930">
    <property type="entry name" value="HTH_LYTTR"/>
    <property type="match status" value="1"/>
</dbReference>
<dbReference type="Pfam" id="PF00072">
    <property type="entry name" value="Response_reg"/>
    <property type="match status" value="1"/>
</dbReference>